<organism evidence="2 3">
    <name type="scientific">Agrocybe pediades</name>
    <dbReference type="NCBI Taxonomy" id="84607"/>
    <lineage>
        <taxon>Eukaryota</taxon>
        <taxon>Fungi</taxon>
        <taxon>Dikarya</taxon>
        <taxon>Basidiomycota</taxon>
        <taxon>Agaricomycotina</taxon>
        <taxon>Agaricomycetes</taxon>
        <taxon>Agaricomycetidae</taxon>
        <taxon>Agaricales</taxon>
        <taxon>Agaricineae</taxon>
        <taxon>Strophariaceae</taxon>
        <taxon>Agrocybe</taxon>
    </lineage>
</organism>
<comment type="caution">
    <text evidence="2">The sequence shown here is derived from an EMBL/GenBank/DDBJ whole genome shotgun (WGS) entry which is preliminary data.</text>
</comment>
<feature type="compositionally biased region" description="Basic and acidic residues" evidence="1">
    <location>
        <begin position="77"/>
        <end position="87"/>
    </location>
</feature>
<evidence type="ECO:0008006" key="4">
    <source>
        <dbReference type="Google" id="ProtNLM"/>
    </source>
</evidence>
<evidence type="ECO:0000256" key="1">
    <source>
        <dbReference type="SAM" id="MobiDB-lite"/>
    </source>
</evidence>
<name>A0A8H4QIY4_9AGAR</name>
<reference evidence="2 3" key="1">
    <citation type="submission" date="2019-12" db="EMBL/GenBank/DDBJ databases">
        <authorList>
            <person name="Floudas D."/>
            <person name="Bentzer J."/>
            <person name="Ahren D."/>
            <person name="Johansson T."/>
            <person name="Persson P."/>
            <person name="Tunlid A."/>
        </authorList>
    </citation>
    <scope>NUCLEOTIDE SEQUENCE [LARGE SCALE GENOMIC DNA]</scope>
    <source>
        <strain evidence="2 3">CBS 102.39</strain>
    </source>
</reference>
<proteinExistence type="predicted"/>
<dbReference type="AlphaFoldDB" id="A0A8H4QIY4"/>
<dbReference type="Proteomes" id="UP000521872">
    <property type="component" value="Unassembled WGS sequence"/>
</dbReference>
<dbReference type="Gene3D" id="3.30.420.10">
    <property type="entry name" value="Ribonuclease H-like superfamily/Ribonuclease H"/>
    <property type="match status" value="1"/>
</dbReference>
<dbReference type="EMBL" id="JAACJL010000057">
    <property type="protein sequence ID" value="KAF4611590.1"/>
    <property type="molecule type" value="Genomic_DNA"/>
</dbReference>
<sequence length="136" mass="15527">MREACPRPQPPSQGEEVEDSYHLQRQPGHYASNKSRPGHYLLDIMHKMLDALRWRHRHLRVRLRWVPGHMKVDGNEEADAAARKAAEGDCTSTTGLPPVFSDMPRLFHSKAAAKQQINEALRLRGQAVWRGSPRFA</sequence>
<gene>
    <name evidence="2" type="ORF">D9613_003659</name>
</gene>
<feature type="region of interest" description="Disordered" evidence="1">
    <location>
        <begin position="77"/>
        <end position="97"/>
    </location>
</feature>
<accession>A0A8H4QIY4</accession>
<protein>
    <recommendedName>
        <fullName evidence="4">RNase H type-1 domain-containing protein</fullName>
    </recommendedName>
</protein>
<dbReference type="SUPFAM" id="SSF53098">
    <property type="entry name" value="Ribonuclease H-like"/>
    <property type="match status" value="1"/>
</dbReference>
<dbReference type="GO" id="GO:0003676">
    <property type="term" value="F:nucleic acid binding"/>
    <property type="evidence" value="ECO:0007669"/>
    <property type="project" value="InterPro"/>
</dbReference>
<dbReference type="InterPro" id="IPR036397">
    <property type="entry name" value="RNaseH_sf"/>
</dbReference>
<keyword evidence="3" id="KW-1185">Reference proteome</keyword>
<evidence type="ECO:0000313" key="2">
    <source>
        <dbReference type="EMBL" id="KAF4611590.1"/>
    </source>
</evidence>
<dbReference type="InterPro" id="IPR012337">
    <property type="entry name" value="RNaseH-like_sf"/>
</dbReference>
<evidence type="ECO:0000313" key="3">
    <source>
        <dbReference type="Proteomes" id="UP000521872"/>
    </source>
</evidence>